<evidence type="ECO:0000313" key="1">
    <source>
        <dbReference type="EMBL" id="GFG74470.1"/>
    </source>
</evidence>
<dbReference type="SUPFAM" id="SSF53335">
    <property type="entry name" value="S-adenosyl-L-methionine-dependent methyltransferases"/>
    <property type="match status" value="1"/>
</dbReference>
<sequence>MTEPYYTDGAVTLYLGDCIQVDAWLQADVLVCDPPYGMRFQSGQRKATERFAKIANDDSTISRDVALELWGDRPAAVFGTWAGAAA</sequence>
<accession>A0A7I9XXG5</accession>
<keyword evidence="2" id="KW-1185">Reference proteome</keyword>
<dbReference type="GO" id="GO:0032259">
    <property type="term" value="P:methylation"/>
    <property type="evidence" value="ECO:0007669"/>
    <property type="project" value="InterPro"/>
</dbReference>
<evidence type="ECO:0000313" key="2">
    <source>
        <dbReference type="Proteomes" id="UP000465361"/>
    </source>
</evidence>
<dbReference type="GO" id="GO:0003676">
    <property type="term" value="F:nucleic acid binding"/>
    <property type="evidence" value="ECO:0007669"/>
    <property type="project" value="InterPro"/>
</dbReference>
<dbReference type="EMBL" id="BLKW01000002">
    <property type="protein sequence ID" value="GFG74470.1"/>
    <property type="molecule type" value="Genomic_DNA"/>
</dbReference>
<dbReference type="Proteomes" id="UP000465361">
    <property type="component" value="Unassembled WGS sequence"/>
</dbReference>
<dbReference type="InterPro" id="IPR002052">
    <property type="entry name" value="DNA_methylase_N6_adenine_CS"/>
</dbReference>
<proteinExistence type="predicted"/>
<dbReference type="InterPro" id="IPR029063">
    <property type="entry name" value="SAM-dependent_MTases_sf"/>
</dbReference>
<dbReference type="AlphaFoldDB" id="A0A7I9XXG5"/>
<dbReference type="PROSITE" id="PS00092">
    <property type="entry name" value="N6_MTASE"/>
    <property type="match status" value="1"/>
</dbReference>
<gene>
    <name evidence="1" type="ORF">MBOT_18350</name>
</gene>
<name>A0A7I9XXG5_9MYCO</name>
<protein>
    <recommendedName>
        <fullName evidence="3">DNA methylase</fullName>
    </recommendedName>
</protein>
<organism evidence="1 2">
    <name type="scientific">Mycobacterium botniense</name>
    <dbReference type="NCBI Taxonomy" id="84962"/>
    <lineage>
        <taxon>Bacteria</taxon>
        <taxon>Bacillati</taxon>
        <taxon>Actinomycetota</taxon>
        <taxon>Actinomycetes</taxon>
        <taxon>Mycobacteriales</taxon>
        <taxon>Mycobacteriaceae</taxon>
        <taxon>Mycobacterium</taxon>
    </lineage>
</organism>
<dbReference type="RefSeq" id="WP_163756198.1">
    <property type="nucleotide sequence ID" value="NZ_BLKW01000002.1"/>
</dbReference>
<evidence type="ECO:0008006" key="3">
    <source>
        <dbReference type="Google" id="ProtNLM"/>
    </source>
</evidence>
<comment type="caution">
    <text evidence="1">The sequence shown here is derived from an EMBL/GenBank/DDBJ whole genome shotgun (WGS) entry which is preliminary data.</text>
</comment>
<reference evidence="1 2" key="1">
    <citation type="journal article" date="2019" name="Emerg. Microbes Infect.">
        <title>Comprehensive subspecies identification of 175 nontuberculous mycobacteria species based on 7547 genomic profiles.</title>
        <authorList>
            <person name="Matsumoto Y."/>
            <person name="Kinjo T."/>
            <person name="Motooka D."/>
            <person name="Nabeya D."/>
            <person name="Jung N."/>
            <person name="Uechi K."/>
            <person name="Horii T."/>
            <person name="Iida T."/>
            <person name="Fujita J."/>
            <person name="Nakamura S."/>
        </authorList>
    </citation>
    <scope>NUCLEOTIDE SEQUENCE [LARGE SCALE GENOMIC DNA]</scope>
    <source>
        <strain evidence="1 2">JCM 17322</strain>
    </source>
</reference>
<dbReference type="GO" id="GO:0008168">
    <property type="term" value="F:methyltransferase activity"/>
    <property type="evidence" value="ECO:0007669"/>
    <property type="project" value="InterPro"/>
</dbReference>